<dbReference type="GO" id="GO:0051539">
    <property type="term" value="F:4 iron, 4 sulfur cluster binding"/>
    <property type="evidence" value="ECO:0007669"/>
    <property type="project" value="UniProtKB-KW"/>
</dbReference>
<name>A0A255Z2H8_9PROT</name>
<keyword evidence="5" id="KW-0408">Iron</keyword>
<comment type="caution">
    <text evidence="9">The sequence shown here is derived from an EMBL/GenBank/DDBJ whole genome shotgun (WGS) entry which is preliminary data.</text>
</comment>
<evidence type="ECO:0000256" key="1">
    <source>
        <dbReference type="ARBA" id="ARBA00022485"/>
    </source>
</evidence>
<dbReference type="Proteomes" id="UP000216998">
    <property type="component" value="Unassembled WGS sequence"/>
</dbReference>
<evidence type="ECO:0000256" key="2">
    <source>
        <dbReference type="ARBA" id="ARBA00022617"/>
    </source>
</evidence>
<keyword evidence="10" id="KW-1185">Reference proteome</keyword>
<dbReference type="PANTHER" id="PTHR32439:SF9">
    <property type="entry name" value="BLR3264 PROTEIN"/>
    <property type="match status" value="1"/>
</dbReference>
<keyword evidence="1" id="KW-0004">4Fe-4S</keyword>
<dbReference type="Pfam" id="PF03460">
    <property type="entry name" value="NIR_SIR_ferr"/>
    <property type="match status" value="2"/>
</dbReference>
<evidence type="ECO:0000259" key="7">
    <source>
        <dbReference type="Pfam" id="PF01077"/>
    </source>
</evidence>
<dbReference type="Gene3D" id="3.90.480.10">
    <property type="entry name" value="Sulfite Reductase Hemoprotein,Domain 2"/>
    <property type="match status" value="1"/>
</dbReference>
<dbReference type="Gene3D" id="3.30.413.10">
    <property type="entry name" value="Sulfite Reductase Hemoprotein, domain 1"/>
    <property type="match status" value="2"/>
</dbReference>
<evidence type="ECO:0000256" key="4">
    <source>
        <dbReference type="ARBA" id="ARBA00023002"/>
    </source>
</evidence>
<dbReference type="InterPro" id="IPR006067">
    <property type="entry name" value="NO2/SO3_Rdtase_4Fe4S_dom"/>
</dbReference>
<dbReference type="InterPro" id="IPR036136">
    <property type="entry name" value="Nit/Sulf_reduc_fer-like_dom_sf"/>
</dbReference>
<dbReference type="EMBL" id="NOXU01000025">
    <property type="protein sequence ID" value="OYQ35641.1"/>
    <property type="molecule type" value="Genomic_DNA"/>
</dbReference>
<accession>A0A255Z2H8</accession>
<dbReference type="SUPFAM" id="SSF56014">
    <property type="entry name" value="Nitrite and sulphite reductase 4Fe-4S domain-like"/>
    <property type="match status" value="2"/>
</dbReference>
<feature type="domain" description="Nitrite/sulphite reductase 4Fe-4S" evidence="7">
    <location>
        <begin position="139"/>
        <end position="292"/>
    </location>
</feature>
<organism evidence="9 10">
    <name type="scientific">Niveispirillum lacus</name>
    <dbReference type="NCBI Taxonomy" id="1981099"/>
    <lineage>
        <taxon>Bacteria</taxon>
        <taxon>Pseudomonadati</taxon>
        <taxon>Pseudomonadota</taxon>
        <taxon>Alphaproteobacteria</taxon>
        <taxon>Rhodospirillales</taxon>
        <taxon>Azospirillaceae</taxon>
        <taxon>Niveispirillum</taxon>
    </lineage>
</organism>
<evidence type="ECO:0000256" key="6">
    <source>
        <dbReference type="ARBA" id="ARBA00023014"/>
    </source>
</evidence>
<dbReference type="GO" id="GO:0016491">
    <property type="term" value="F:oxidoreductase activity"/>
    <property type="evidence" value="ECO:0007669"/>
    <property type="project" value="UniProtKB-KW"/>
</dbReference>
<dbReference type="SUPFAM" id="SSF55124">
    <property type="entry name" value="Nitrite/Sulfite reductase N-terminal domain-like"/>
    <property type="match status" value="2"/>
</dbReference>
<reference evidence="9 10" key="1">
    <citation type="submission" date="2017-07" db="EMBL/GenBank/DDBJ databases">
        <title>Niveispirillum cyanobacteriorum sp. nov., isolated from cyanobacterial aggregates in a eutrophic lake.</title>
        <authorList>
            <person name="Cai H."/>
        </authorList>
    </citation>
    <scope>NUCLEOTIDE SEQUENCE [LARGE SCALE GENOMIC DNA]</scope>
    <source>
        <strain evidence="10">TH1-14</strain>
    </source>
</reference>
<keyword evidence="4" id="KW-0560">Oxidoreductase</keyword>
<dbReference type="PANTHER" id="PTHR32439">
    <property type="entry name" value="FERREDOXIN--NITRITE REDUCTASE, CHLOROPLASTIC"/>
    <property type="match status" value="1"/>
</dbReference>
<feature type="domain" description="Nitrite/Sulfite reductase ferredoxin-like" evidence="8">
    <location>
        <begin position="368"/>
        <end position="419"/>
    </location>
</feature>
<dbReference type="RefSeq" id="WP_094455465.1">
    <property type="nucleotide sequence ID" value="NZ_NOXU01000025.1"/>
</dbReference>
<dbReference type="GO" id="GO:0046872">
    <property type="term" value="F:metal ion binding"/>
    <property type="evidence" value="ECO:0007669"/>
    <property type="project" value="UniProtKB-KW"/>
</dbReference>
<evidence type="ECO:0000313" key="9">
    <source>
        <dbReference type="EMBL" id="OYQ35641.1"/>
    </source>
</evidence>
<evidence type="ECO:0000256" key="3">
    <source>
        <dbReference type="ARBA" id="ARBA00022723"/>
    </source>
</evidence>
<keyword evidence="3" id="KW-0479">Metal-binding</keyword>
<feature type="domain" description="Nitrite/sulphite reductase 4Fe-4S" evidence="7">
    <location>
        <begin position="432"/>
        <end position="568"/>
    </location>
</feature>
<dbReference type="InterPro" id="IPR045854">
    <property type="entry name" value="NO2/SO3_Rdtase_4Fe4S_sf"/>
</dbReference>
<sequence>MPDTHSPAIRSNQPADAHAAVYRYDEFDKTFIFERVEQFRAQVERRLKGEITEEEFKPIRLMNGLYLQLHAYMLRVAVPYGMLSSTQVRRLARIARVYDKGYGHFTTRQNIQFNWPKLEDVPTILRELAEVDMHAIQTSGNCIRNVTTDQFCGAAADELVDPRVYAEILRQWSTLHPEFTYLPRKFKIAITGSPNDRAAVQVHDIGLIAKKDEVTGRVGFTVYVGGGQGRTPYLAVKARDFVPVEEIIGYLEAILRVYNQLGRRDNIYKARIKITVNEMGADKFIGLIEEEYARLPRQKFYVDPAIVDAIQTHFAPPPWLDLPAVSDSFEAAKQADPAFARWTRTNLTAHRTPGYAIATISLKPIGGIPGDIEADQMETVADLADLYSFGEVRVTHEQNLVLAHVRQDDLYPLWQALDAVGLGTANAGLISDIIACPGLDYCALANTRSIPVAQRIAERFSDLDRQHDLGELKIKISGCINACGHHHVGHIGILGVDKKGDEFFQILLGGDAGTNAALGEIVGPGFDYDGIIDAVETVVNTFVKLRQPGEIFIQTLARTGHAPFKEALYARA</sequence>
<protein>
    <submittedName>
        <fullName evidence="9">Sulfite reductase</fullName>
    </submittedName>
</protein>
<dbReference type="InterPro" id="IPR005117">
    <property type="entry name" value="NiRdtase/SiRdtase_haem-b_fer"/>
</dbReference>
<dbReference type="GO" id="GO:0020037">
    <property type="term" value="F:heme binding"/>
    <property type="evidence" value="ECO:0007669"/>
    <property type="project" value="InterPro"/>
</dbReference>
<dbReference type="Gene3D" id="3.90.480.20">
    <property type="match status" value="1"/>
</dbReference>
<evidence type="ECO:0000256" key="5">
    <source>
        <dbReference type="ARBA" id="ARBA00023004"/>
    </source>
</evidence>
<keyword evidence="2" id="KW-0349">Heme</keyword>
<dbReference type="InterPro" id="IPR051329">
    <property type="entry name" value="NIR_SIR_4Fe-4S"/>
</dbReference>
<evidence type="ECO:0000313" key="10">
    <source>
        <dbReference type="Proteomes" id="UP000216998"/>
    </source>
</evidence>
<dbReference type="Pfam" id="PF01077">
    <property type="entry name" value="NIR_SIR"/>
    <property type="match status" value="2"/>
</dbReference>
<proteinExistence type="predicted"/>
<dbReference type="AlphaFoldDB" id="A0A255Z2H8"/>
<gene>
    <name evidence="9" type="ORF">CHU95_07320</name>
</gene>
<dbReference type="OrthoDB" id="9803707at2"/>
<evidence type="ECO:0000259" key="8">
    <source>
        <dbReference type="Pfam" id="PF03460"/>
    </source>
</evidence>
<feature type="domain" description="Nitrite/Sulfite reductase ferredoxin-like" evidence="8">
    <location>
        <begin position="72"/>
        <end position="131"/>
    </location>
</feature>
<keyword evidence="6" id="KW-0411">Iron-sulfur</keyword>